<dbReference type="PRINTS" id="PR00039">
    <property type="entry name" value="HTHLYSR"/>
</dbReference>
<comment type="similarity">
    <text evidence="1">Belongs to the LysR transcriptional regulatory family.</text>
</comment>
<dbReference type="Pfam" id="PF00126">
    <property type="entry name" value="HTH_1"/>
    <property type="match status" value="1"/>
</dbReference>
<gene>
    <name evidence="6" type="primary">occR_2</name>
    <name evidence="6" type="ORF">DSM109990_03799</name>
</gene>
<dbReference type="Gene3D" id="3.40.190.290">
    <property type="match status" value="1"/>
</dbReference>
<evidence type="ECO:0000313" key="6">
    <source>
        <dbReference type="EMBL" id="UOA16912.1"/>
    </source>
</evidence>
<dbReference type="RefSeq" id="WP_243263851.1">
    <property type="nucleotide sequence ID" value="NZ_CP085147.1"/>
</dbReference>
<keyword evidence="7" id="KW-1185">Reference proteome</keyword>
<keyword evidence="6" id="KW-0614">Plasmid</keyword>
<evidence type="ECO:0000256" key="3">
    <source>
        <dbReference type="ARBA" id="ARBA00023125"/>
    </source>
</evidence>
<keyword evidence="4" id="KW-0804">Transcription</keyword>
<dbReference type="PANTHER" id="PTHR30427:SF1">
    <property type="entry name" value="TRANSCRIPTIONAL ACTIVATOR PROTEIN LYSR"/>
    <property type="match status" value="1"/>
</dbReference>
<dbReference type="Pfam" id="PF03466">
    <property type="entry name" value="LysR_substrate"/>
    <property type="match status" value="1"/>
</dbReference>
<dbReference type="EMBL" id="CP085147">
    <property type="protein sequence ID" value="UOA16912.1"/>
    <property type="molecule type" value="Genomic_DNA"/>
</dbReference>
<evidence type="ECO:0000256" key="2">
    <source>
        <dbReference type="ARBA" id="ARBA00023015"/>
    </source>
</evidence>
<dbReference type="PANTHER" id="PTHR30427">
    <property type="entry name" value="TRANSCRIPTIONAL ACTIVATOR PROTEIN LYSR"/>
    <property type="match status" value="1"/>
</dbReference>
<evidence type="ECO:0000256" key="4">
    <source>
        <dbReference type="ARBA" id="ARBA00023163"/>
    </source>
</evidence>
<feature type="domain" description="HTH lysR-type" evidence="5">
    <location>
        <begin position="1"/>
        <end position="58"/>
    </location>
</feature>
<geneLocation type="plasmid" evidence="6 7">
    <name>pDSM109990_c</name>
</geneLocation>
<name>A0ABY3ZRR2_9RHOB</name>
<reference evidence="7" key="1">
    <citation type="journal article" date="2022" name="Microorganisms">
        <title>Beyond the ABCs#Discovery of Three New Plasmid Types in Rhodobacterales (RepQ, RepY, RepW).</title>
        <authorList>
            <person name="Freese H.M."/>
            <person name="Ringel V."/>
            <person name="Overmann J."/>
            <person name="Petersen J."/>
        </authorList>
    </citation>
    <scope>NUCLEOTIDE SEQUENCE [LARGE SCALE GENOMIC DNA]</scope>
    <source>
        <strain evidence="7">DSM 109990</strain>
        <plasmid evidence="7">pDSM109990_c</plasmid>
    </source>
</reference>
<proteinExistence type="inferred from homology"/>
<dbReference type="SUPFAM" id="SSF46785">
    <property type="entry name" value="Winged helix' DNA-binding domain"/>
    <property type="match status" value="1"/>
</dbReference>
<dbReference type="InterPro" id="IPR005119">
    <property type="entry name" value="LysR_subst-bd"/>
</dbReference>
<sequence length="300" mass="33769">MKTGLLEAFRIIMQTGTVAGAADALGRSQSAVSRMLDRLEEELQIKLFERRKGRVLPTPEAHALIEDVERAFISLNDLKTRAQQVRDGHESNLTIAVLPALGIQFLPRVVGRFSRRNPEIGVTSHVLTSQSVEQWVARHQVELGLAETPFRRSGFETWAFIDEPYVLAVNSEHRLAQLDLVRPNDLKGEKMIQWTSIVAARRLLDELLQHAGVTVKCTAETSMSSAMVAMVRENLGVALIDPITALLTRDPQVAIRRFQPELPCRIARMMPQKDYQREVVDAFLGCAEEERDALLALRDW</sequence>
<accession>A0ABY3ZRR2</accession>
<keyword evidence="2" id="KW-0805">Transcription regulation</keyword>
<evidence type="ECO:0000256" key="1">
    <source>
        <dbReference type="ARBA" id="ARBA00009437"/>
    </source>
</evidence>
<dbReference type="PROSITE" id="PS50931">
    <property type="entry name" value="HTH_LYSR"/>
    <property type="match status" value="1"/>
</dbReference>
<keyword evidence="3" id="KW-0238">DNA-binding</keyword>
<dbReference type="Gene3D" id="1.10.10.10">
    <property type="entry name" value="Winged helix-like DNA-binding domain superfamily/Winged helix DNA-binding domain"/>
    <property type="match status" value="1"/>
</dbReference>
<dbReference type="Proteomes" id="UP000831019">
    <property type="component" value="Plasmid pDSM109990_c"/>
</dbReference>
<dbReference type="InterPro" id="IPR036390">
    <property type="entry name" value="WH_DNA-bd_sf"/>
</dbReference>
<dbReference type="SUPFAM" id="SSF53850">
    <property type="entry name" value="Periplasmic binding protein-like II"/>
    <property type="match status" value="1"/>
</dbReference>
<evidence type="ECO:0000313" key="7">
    <source>
        <dbReference type="Proteomes" id="UP000831019"/>
    </source>
</evidence>
<organism evidence="6 7">
    <name type="scientific">Sulfitobacter dubius</name>
    <dbReference type="NCBI Taxonomy" id="218673"/>
    <lineage>
        <taxon>Bacteria</taxon>
        <taxon>Pseudomonadati</taxon>
        <taxon>Pseudomonadota</taxon>
        <taxon>Alphaproteobacteria</taxon>
        <taxon>Rhodobacterales</taxon>
        <taxon>Roseobacteraceae</taxon>
        <taxon>Sulfitobacter</taxon>
    </lineage>
</organism>
<dbReference type="InterPro" id="IPR036388">
    <property type="entry name" value="WH-like_DNA-bd_sf"/>
</dbReference>
<dbReference type="InterPro" id="IPR000847">
    <property type="entry name" value="LysR_HTH_N"/>
</dbReference>
<evidence type="ECO:0000259" key="5">
    <source>
        <dbReference type="PROSITE" id="PS50931"/>
    </source>
</evidence>
<protein>
    <submittedName>
        <fullName evidence="6">Octopine catabolism/uptake operon regulatory protein OccR</fullName>
    </submittedName>
</protein>